<dbReference type="SUPFAM" id="SSF54736">
    <property type="entry name" value="ClpS-like"/>
    <property type="match status" value="1"/>
</dbReference>
<comment type="caution">
    <text evidence="3">The sequence shown here is derived from an EMBL/GenBank/DDBJ whole genome shotgun (WGS) entry which is preliminary data.</text>
</comment>
<proteinExistence type="predicted"/>
<evidence type="ECO:0000313" key="4">
    <source>
        <dbReference type="Proteomes" id="UP000003688"/>
    </source>
</evidence>
<sequence>MAETATPEIMPDVEQEEQAASKSELEPGYLVVCWNDPVNLMDYVSHVFQKVFGWNRQKAEQHMLEVHNQGKSVLVRESMEKAEHFVHQLQKYSLHATMERD</sequence>
<dbReference type="InterPro" id="IPR022935">
    <property type="entry name" value="ClpS"/>
</dbReference>
<organism evidence="3 4">
    <name type="scientific">Pedosphaera parvula (strain Ellin514)</name>
    <dbReference type="NCBI Taxonomy" id="320771"/>
    <lineage>
        <taxon>Bacteria</taxon>
        <taxon>Pseudomonadati</taxon>
        <taxon>Verrucomicrobiota</taxon>
        <taxon>Pedosphaerae</taxon>
        <taxon>Pedosphaerales</taxon>
        <taxon>Pedosphaeraceae</taxon>
        <taxon>Pedosphaera</taxon>
    </lineage>
</organism>
<evidence type="ECO:0000259" key="2">
    <source>
        <dbReference type="Pfam" id="PF02617"/>
    </source>
</evidence>
<dbReference type="Pfam" id="PF02617">
    <property type="entry name" value="ClpS"/>
    <property type="match status" value="1"/>
</dbReference>
<dbReference type="GO" id="GO:0006508">
    <property type="term" value="P:proteolysis"/>
    <property type="evidence" value="ECO:0007669"/>
    <property type="project" value="UniProtKB-KW"/>
</dbReference>
<dbReference type="EMBL" id="ABOX02000014">
    <property type="protein sequence ID" value="EEF60717.1"/>
    <property type="molecule type" value="Genomic_DNA"/>
</dbReference>
<evidence type="ECO:0000256" key="1">
    <source>
        <dbReference type="SAM" id="MobiDB-lite"/>
    </source>
</evidence>
<keyword evidence="3" id="KW-0378">Hydrolase</keyword>
<dbReference type="GO" id="GO:0008233">
    <property type="term" value="F:peptidase activity"/>
    <property type="evidence" value="ECO:0007669"/>
    <property type="project" value="UniProtKB-KW"/>
</dbReference>
<name>B9XH82_PEDPL</name>
<dbReference type="Gene3D" id="3.30.1390.10">
    <property type="match status" value="1"/>
</dbReference>
<dbReference type="InterPro" id="IPR003769">
    <property type="entry name" value="ClpS_core"/>
</dbReference>
<dbReference type="STRING" id="320771.Cflav_PD3575"/>
<feature type="domain" description="Adaptor protein ClpS core" evidence="2">
    <location>
        <begin position="26"/>
        <end position="93"/>
    </location>
</feature>
<dbReference type="PANTHER" id="PTHR33473">
    <property type="entry name" value="ATP-DEPENDENT CLP PROTEASE ADAPTER PROTEIN CLPS1, CHLOROPLASTIC"/>
    <property type="match status" value="1"/>
</dbReference>
<dbReference type="AlphaFoldDB" id="B9XH82"/>
<dbReference type="NCBIfam" id="NF000668">
    <property type="entry name" value="PRK00033.1-1"/>
    <property type="match status" value="1"/>
</dbReference>
<dbReference type="GO" id="GO:0030163">
    <property type="term" value="P:protein catabolic process"/>
    <property type="evidence" value="ECO:0007669"/>
    <property type="project" value="InterPro"/>
</dbReference>
<gene>
    <name evidence="3" type="ORF">Cflav_PD3575</name>
</gene>
<dbReference type="PANTHER" id="PTHR33473:SF19">
    <property type="entry name" value="ATP-DEPENDENT CLP PROTEASE ADAPTER PROTEIN CLPS"/>
    <property type="match status" value="1"/>
</dbReference>
<protein>
    <submittedName>
        <fullName evidence="3">ATP-dependent Clp protease adaptor protein ClpS</fullName>
    </submittedName>
</protein>
<evidence type="ECO:0000313" key="3">
    <source>
        <dbReference type="EMBL" id="EEF60717.1"/>
    </source>
</evidence>
<feature type="region of interest" description="Disordered" evidence="1">
    <location>
        <begin position="1"/>
        <end position="23"/>
    </location>
</feature>
<keyword evidence="3" id="KW-0645">Protease</keyword>
<dbReference type="Proteomes" id="UP000003688">
    <property type="component" value="Unassembled WGS sequence"/>
</dbReference>
<dbReference type="InterPro" id="IPR014719">
    <property type="entry name" value="Ribosomal_bL12_C/ClpS-like"/>
</dbReference>
<dbReference type="RefSeq" id="WP_007415176.1">
    <property type="nucleotide sequence ID" value="NZ_ABOX02000014.1"/>
</dbReference>
<reference evidence="3 4" key="1">
    <citation type="journal article" date="2011" name="J. Bacteriol.">
        <title>Genome sequence of 'Pedosphaera parvula' Ellin514, an aerobic Verrucomicrobial isolate from pasture soil.</title>
        <authorList>
            <person name="Kant R."/>
            <person name="van Passel M.W."/>
            <person name="Sangwan P."/>
            <person name="Palva A."/>
            <person name="Lucas S."/>
            <person name="Copeland A."/>
            <person name="Lapidus A."/>
            <person name="Glavina Del Rio T."/>
            <person name="Dalin E."/>
            <person name="Tice H."/>
            <person name="Bruce D."/>
            <person name="Goodwin L."/>
            <person name="Pitluck S."/>
            <person name="Chertkov O."/>
            <person name="Larimer F.W."/>
            <person name="Land M.L."/>
            <person name="Hauser L."/>
            <person name="Brettin T.S."/>
            <person name="Detter J.C."/>
            <person name="Han S."/>
            <person name="de Vos W.M."/>
            <person name="Janssen P.H."/>
            <person name="Smidt H."/>
        </authorList>
    </citation>
    <scope>NUCLEOTIDE SEQUENCE [LARGE SCALE GENOMIC DNA]</scope>
    <source>
        <strain evidence="3 4">Ellin514</strain>
    </source>
</reference>
<accession>B9XH82</accession>
<dbReference type="OrthoDB" id="162238at2"/>
<keyword evidence="4" id="KW-1185">Reference proteome</keyword>